<feature type="compositionally biased region" description="Basic residues" evidence="5">
    <location>
        <begin position="119"/>
        <end position="132"/>
    </location>
</feature>
<dbReference type="InterPro" id="IPR007811">
    <property type="entry name" value="RPC4"/>
</dbReference>
<organism evidence="6 7">
    <name type="scientific">Cephalotrichum gorgonifer</name>
    <dbReference type="NCBI Taxonomy" id="2041049"/>
    <lineage>
        <taxon>Eukaryota</taxon>
        <taxon>Fungi</taxon>
        <taxon>Dikarya</taxon>
        <taxon>Ascomycota</taxon>
        <taxon>Pezizomycotina</taxon>
        <taxon>Sordariomycetes</taxon>
        <taxon>Hypocreomycetidae</taxon>
        <taxon>Microascales</taxon>
        <taxon>Microascaceae</taxon>
        <taxon>Cephalotrichum</taxon>
    </lineage>
</organism>
<dbReference type="GO" id="GO:0042797">
    <property type="term" value="P:tRNA transcription by RNA polymerase III"/>
    <property type="evidence" value="ECO:0007669"/>
    <property type="project" value="TreeGrafter"/>
</dbReference>
<evidence type="ECO:0000256" key="2">
    <source>
        <dbReference type="ARBA" id="ARBA00022478"/>
    </source>
</evidence>
<evidence type="ECO:0000256" key="1">
    <source>
        <dbReference type="ARBA" id="ARBA00004123"/>
    </source>
</evidence>
<dbReference type="AlphaFoldDB" id="A0AAE8MSQ0"/>
<evidence type="ECO:0000256" key="5">
    <source>
        <dbReference type="SAM" id="MobiDB-lite"/>
    </source>
</evidence>
<evidence type="ECO:0000313" key="6">
    <source>
        <dbReference type="EMBL" id="SPN98902.1"/>
    </source>
</evidence>
<feature type="compositionally biased region" description="Gly residues" evidence="5">
    <location>
        <begin position="154"/>
        <end position="180"/>
    </location>
</feature>
<reference evidence="6" key="1">
    <citation type="submission" date="2018-03" db="EMBL/GenBank/DDBJ databases">
        <authorList>
            <person name="Guldener U."/>
        </authorList>
    </citation>
    <scope>NUCLEOTIDE SEQUENCE</scope>
</reference>
<keyword evidence="3" id="KW-0804">Transcription</keyword>
<sequence>MVRGAAGGRGRPRGRVARTTAGTRSQPDSVVGDHNGNADLSTSAATPSSGPISISASPAPSATQPGPSSSTRGTPRPVGSAMTGRLRPRNVRRNEEQRELLAQQEAKKDSERAAEERRRRGRGGRFRGRRGRGNQFGPRMSTAGPSALFANSQGGSGPSRFGGGGFGRGGGSGRGGGAGRNGHKLEEDEKPWEVRINTDKLGVNGVGDDEDPEEERTLMAVSSQPGPRPLGITRREEKEREMVVITTAELEAQQGVVDEESIWISSGSGEDQSPVEGAQDDNKLWHAAPKDITQIKTEDGALETVNPDAPTIDYDSKRKVPLPAGAEEDESKPATKSIKPKKPSAFSLDTEEQWEDESVQYILNTLAAASLQDGTKGAEEEAPAISEPQPFLCKFGPIMPPLRPRARPEPRIKNEHADTVMLDQVAPAPVDLTQDGGSGGNDAEEDTDPFKHGGYIGKLVIRKSGKAELDYGGIKYSMRRGIKSSGVTSYIVLEEEDVKPGSEEQYAGRAVAMGTLLGKFNFGPVWEEQEEWVVNEEDLRAPAADDDNDDDLI</sequence>
<feature type="compositionally biased region" description="Low complexity" evidence="5">
    <location>
        <begin position="41"/>
        <end position="71"/>
    </location>
</feature>
<feature type="region of interest" description="Disordered" evidence="5">
    <location>
        <begin position="374"/>
        <end position="409"/>
    </location>
</feature>
<feature type="region of interest" description="Disordered" evidence="5">
    <location>
        <begin position="533"/>
        <end position="553"/>
    </location>
</feature>
<name>A0AAE8MSQ0_9PEZI</name>
<feature type="compositionally biased region" description="Acidic residues" evidence="5">
    <location>
        <begin position="544"/>
        <end position="553"/>
    </location>
</feature>
<gene>
    <name evidence="6" type="ORF">DNG_01941</name>
</gene>
<comment type="caution">
    <text evidence="6">The sequence shown here is derived from an EMBL/GenBank/DDBJ whole genome shotgun (WGS) entry which is preliminary data.</text>
</comment>
<accession>A0AAE8MSQ0</accession>
<evidence type="ECO:0000256" key="3">
    <source>
        <dbReference type="ARBA" id="ARBA00023163"/>
    </source>
</evidence>
<feature type="compositionally biased region" description="Basic and acidic residues" evidence="5">
    <location>
        <begin position="183"/>
        <end position="198"/>
    </location>
</feature>
<feature type="region of interest" description="Disordered" evidence="5">
    <location>
        <begin position="429"/>
        <end position="449"/>
    </location>
</feature>
<comment type="subcellular location">
    <subcellularLocation>
        <location evidence="1">Nucleus</location>
    </subcellularLocation>
</comment>
<feature type="region of interest" description="Disordered" evidence="5">
    <location>
        <begin position="1"/>
        <end position="237"/>
    </location>
</feature>
<dbReference type="Proteomes" id="UP001187682">
    <property type="component" value="Unassembled WGS sequence"/>
</dbReference>
<keyword evidence="2" id="KW-0240">DNA-directed RNA polymerase</keyword>
<dbReference type="GO" id="GO:0005666">
    <property type="term" value="C:RNA polymerase III complex"/>
    <property type="evidence" value="ECO:0007669"/>
    <property type="project" value="InterPro"/>
</dbReference>
<dbReference type="GO" id="GO:0003677">
    <property type="term" value="F:DNA binding"/>
    <property type="evidence" value="ECO:0007669"/>
    <property type="project" value="InterPro"/>
</dbReference>
<dbReference type="PANTHER" id="PTHR13408:SF0">
    <property type="entry name" value="DNA-DIRECTED RNA POLYMERASE III SUBUNIT RPC4"/>
    <property type="match status" value="1"/>
</dbReference>
<feature type="compositionally biased region" description="Basic and acidic residues" evidence="5">
    <location>
        <begin position="92"/>
        <end position="118"/>
    </location>
</feature>
<evidence type="ECO:0000313" key="7">
    <source>
        <dbReference type="Proteomes" id="UP001187682"/>
    </source>
</evidence>
<dbReference type="PANTHER" id="PTHR13408">
    <property type="entry name" value="DNA-DIRECTED RNA POLYMERASE III"/>
    <property type="match status" value="1"/>
</dbReference>
<protein>
    <submittedName>
        <fullName evidence="6">Uncharacterized protein</fullName>
    </submittedName>
</protein>
<feature type="region of interest" description="Disordered" evidence="5">
    <location>
        <begin position="263"/>
        <end position="282"/>
    </location>
</feature>
<proteinExistence type="predicted"/>
<keyword evidence="7" id="KW-1185">Reference proteome</keyword>
<evidence type="ECO:0000256" key="4">
    <source>
        <dbReference type="ARBA" id="ARBA00023242"/>
    </source>
</evidence>
<feature type="region of interest" description="Disordered" evidence="5">
    <location>
        <begin position="294"/>
        <end position="352"/>
    </location>
</feature>
<dbReference type="Pfam" id="PF05132">
    <property type="entry name" value="RNA_pol_Rpc4"/>
    <property type="match status" value="1"/>
</dbReference>
<keyword evidence="4" id="KW-0539">Nucleus</keyword>
<dbReference type="EMBL" id="ONZQ02000002">
    <property type="protein sequence ID" value="SPN98902.1"/>
    <property type="molecule type" value="Genomic_DNA"/>
</dbReference>